<keyword evidence="6" id="KW-0808">Transferase</keyword>
<proteinExistence type="predicted"/>
<evidence type="ECO:0000313" key="24">
    <source>
        <dbReference type="EMBL" id="KAB1222513.1"/>
    </source>
</evidence>
<dbReference type="InterPro" id="IPR000719">
    <property type="entry name" value="Prot_kinase_dom"/>
</dbReference>
<keyword evidence="9" id="KW-0732">Signal</keyword>
<evidence type="ECO:0000256" key="7">
    <source>
        <dbReference type="ARBA" id="ARBA00022692"/>
    </source>
</evidence>
<organism evidence="24 25">
    <name type="scientific">Morella rubra</name>
    <name type="common">Chinese bayberry</name>
    <dbReference type="NCBI Taxonomy" id="262757"/>
    <lineage>
        <taxon>Eukaryota</taxon>
        <taxon>Viridiplantae</taxon>
        <taxon>Streptophyta</taxon>
        <taxon>Embryophyta</taxon>
        <taxon>Tracheophyta</taxon>
        <taxon>Spermatophyta</taxon>
        <taxon>Magnoliopsida</taxon>
        <taxon>eudicotyledons</taxon>
        <taxon>Gunneridae</taxon>
        <taxon>Pentapetalae</taxon>
        <taxon>rosids</taxon>
        <taxon>fabids</taxon>
        <taxon>Fagales</taxon>
        <taxon>Myricaceae</taxon>
        <taxon>Morella</taxon>
    </lineage>
</organism>
<dbReference type="FunFam" id="1.10.238.10:FF:000015">
    <property type="entry name" value="Calcium-dependent protein kinase 1"/>
    <property type="match status" value="1"/>
</dbReference>
<feature type="domain" description="Protein kinase" evidence="22">
    <location>
        <begin position="1"/>
        <end position="260"/>
    </location>
</feature>
<reference evidence="24 25" key="1">
    <citation type="journal article" date="2019" name="Plant Biotechnol. J.">
        <title>The red bayberry genome and genetic basis of sex determination.</title>
        <authorList>
            <person name="Jia H.M."/>
            <person name="Jia H.J."/>
            <person name="Cai Q.L."/>
            <person name="Wang Y."/>
            <person name="Zhao H.B."/>
            <person name="Yang W.F."/>
            <person name="Wang G.Y."/>
            <person name="Li Y.H."/>
            <person name="Zhan D.L."/>
            <person name="Shen Y.T."/>
            <person name="Niu Q.F."/>
            <person name="Chang L."/>
            <person name="Qiu J."/>
            <person name="Zhao L."/>
            <person name="Xie H.B."/>
            <person name="Fu W.Y."/>
            <person name="Jin J."/>
            <person name="Li X.W."/>
            <person name="Jiao Y."/>
            <person name="Zhou C.C."/>
            <person name="Tu T."/>
            <person name="Chai C.Y."/>
            <person name="Gao J.L."/>
            <person name="Fan L.J."/>
            <person name="van de Weg E."/>
            <person name="Wang J.Y."/>
            <person name="Gao Z.S."/>
        </authorList>
    </citation>
    <scope>NUCLEOTIDE SEQUENCE [LARGE SCALE GENOMIC DNA]</scope>
    <source>
        <tissue evidence="24">Leaves</tissue>
    </source>
</reference>
<evidence type="ECO:0000256" key="17">
    <source>
        <dbReference type="ARBA" id="ARBA00023170"/>
    </source>
</evidence>
<dbReference type="Proteomes" id="UP000516437">
    <property type="component" value="Chromosome 2"/>
</dbReference>
<dbReference type="EC" id="2.7.11.1" evidence="2"/>
<evidence type="ECO:0000259" key="22">
    <source>
        <dbReference type="PROSITE" id="PS50011"/>
    </source>
</evidence>
<keyword evidence="3" id="KW-0723">Serine/threonine-protein kinase</keyword>
<dbReference type="PROSITE" id="PS00018">
    <property type="entry name" value="EF_HAND_1"/>
    <property type="match status" value="4"/>
</dbReference>
<dbReference type="PANTHER" id="PTHR48053">
    <property type="entry name" value="LEUCINE RICH REPEAT FAMILY PROTEIN, EXPRESSED"/>
    <property type="match status" value="1"/>
</dbReference>
<evidence type="ECO:0000256" key="15">
    <source>
        <dbReference type="ARBA" id="ARBA00022989"/>
    </source>
</evidence>
<evidence type="ECO:0000256" key="20">
    <source>
        <dbReference type="ARBA" id="ARBA00048679"/>
    </source>
</evidence>
<comment type="catalytic activity">
    <reaction evidence="20">
        <text>L-seryl-[protein] + ATP = O-phospho-L-seryl-[protein] + ADP + H(+)</text>
        <dbReference type="Rhea" id="RHEA:17989"/>
        <dbReference type="Rhea" id="RHEA-COMP:9863"/>
        <dbReference type="Rhea" id="RHEA-COMP:11604"/>
        <dbReference type="ChEBI" id="CHEBI:15378"/>
        <dbReference type="ChEBI" id="CHEBI:29999"/>
        <dbReference type="ChEBI" id="CHEBI:30616"/>
        <dbReference type="ChEBI" id="CHEBI:83421"/>
        <dbReference type="ChEBI" id="CHEBI:456216"/>
        <dbReference type="EC" id="2.7.11.1"/>
    </reaction>
</comment>
<keyword evidence="25" id="KW-1185">Reference proteome</keyword>
<evidence type="ECO:0000256" key="1">
    <source>
        <dbReference type="ARBA" id="ARBA00004479"/>
    </source>
</evidence>
<dbReference type="GO" id="GO:0005524">
    <property type="term" value="F:ATP binding"/>
    <property type="evidence" value="ECO:0007669"/>
    <property type="project" value="UniProtKB-KW"/>
</dbReference>
<dbReference type="PROSITE" id="PS50222">
    <property type="entry name" value="EF_HAND_2"/>
    <property type="match status" value="4"/>
</dbReference>
<dbReference type="SUPFAM" id="SSF47473">
    <property type="entry name" value="EF-hand"/>
    <property type="match status" value="1"/>
</dbReference>
<dbReference type="GO" id="GO:0016020">
    <property type="term" value="C:membrane"/>
    <property type="evidence" value="ECO:0007669"/>
    <property type="project" value="UniProtKB-SubCell"/>
</dbReference>
<dbReference type="PANTHER" id="PTHR48053:SF126">
    <property type="entry name" value="MDIS1-INTERACTING RECEPTOR LIKE KINASE 2-LIKE ISOFORM X1"/>
    <property type="match status" value="1"/>
</dbReference>
<dbReference type="SMART" id="SM00054">
    <property type="entry name" value="EFh"/>
    <property type="match status" value="4"/>
</dbReference>
<evidence type="ECO:0000313" key="25">
    <source>
        <dbReference type="Proteomes" id="UP000516437"/>
    </source>
</evidence>
<dbReference type="Pfam" id="PF13855">
    <property type="entry name" value="LRR_8"/>
    <property type="match status" value="1"/>
</dbReference>
<dbReference type="SUPFAM" id="SSF56112">
    <property type="entry name" value="Protein kinase-like (PK-like)"/>
    <property type="match status" value="2"/>
</dbReference>
<protein>
    <recommendedName>
        <fullName evidence="2">non-specific serine/threonine protein kinase</fullName>
        <ecNumber evidence="2">2.7.11.1</ecNumber>
    </recommendedName>
</protein>
<dbReference type="InterPro" id="IPR003591">
    <property type="entry name" value="Leu-rich_rpt_typical-subtyp"/>
</dbReference>
<keyword evidence="7" id="KW-0812">Transmembrane</keyword>
<dbReference type="PROSITE" id="PS50011">
    <property type="entry name" value="PROTEIN_KINASE_DOM"/>
    <property type="match status" value="1"/>
</dbReference>
<keyword evidence="5" id="KW-0433">Leucine-rich repeat</keyword>
<dbReference type="Pfam" id="PF00069">
    <property type="entry name" value="Pkinase"/>
    <property type="match status" value="1"/>
</dbReference>
<dbReference type="AlphaFoldDB" id="A0A6A1WC93"/>
<keyword evidence="10" id="KW-0677">Repeat</keyword>
<evidence type="ECO:0000256" key="13">
    <source>
        <dbReference type="ARBA" id="ARBA00022837"/>
    </source>
</evidence>
<keyword evidence="15" id="KW-1133">Transmembrane helix</keyword>
<evidence type="ECO:0000256" key="6">
    <source>
        <dbReference type="ARBA" id="ARBA00022679"/>
    </source>
</evidence>
<evidence type="ECO:0000256" key="3">
    <source>
        <dbReference type="ARBA" id="ARBA00022527"/>
    </source>
</evidence>
<keyword evidence="4" id="KW-0597">Phosphoprotein</keyword>
<keyword evidence="12 24" id="KW-0418">Kinase</keyword>
<comment type="subcellular location">
    <subcellularLocation>
        <location evidence="1">Membrane</location>
        <topology evidence="1">Single-pass type I membrane protein</topology>
    </subcellularLocation>
</comment>
<evidence type="ECO:0000259" key="23">
    <source>
        <dbReference type="PROSITE" id="PS50222"/>
    </source>
</evidence>
<evidence type="ECO:0000256" key="12">
    <source>
        <dbReference type="ARBA" id="ARBA00022777"/>
    </source>
</evidence>
<dbReference type="InterPro" id="IPR001611">
    <property type="entry name" value="Leu-rich_rpt"/>
</dbReference>
<evidence type="ECO:0000256" key="19">
    <source>
        <dbReference type="ARBA" id="ARBA00047899"/>
    </source>
</evidence>
<evidence type="ECO:0000256" key="14">
    <source>
        <dbReference type="ARBA" id="ARBA00022840"/>
    </source>
</evidence>
<dbReference type="Gene3D" id="3.80.10.10">
    <property type="entry name" value="Ribonuclease Inhibitor"/>
    <property type="match status" value="2"/>
</dbReference>
<dbReference type="FunFam" id="3.80.10.10:FF:000041">
    <property type="entry name" value="LRR receptor-like serine/threonine-protein kinase ERECTA"/>
    <property type="match status" value="2"/>
</dbReference>
<evidence type="ECO:0000256" key="16">
    <source>
        <dbReference type="ARBA" id="ARBA00023136"/>
    </source>
</evidence>
<dbReference type="Gene3D" id="1.10.510.10">
    <property type="entry name" value="Transferase(Phosphotransferase) domain 1"/>
    <property type="match status" value="1"/>
</dbReference>
<gene>
    <name evidence="24" type="ORF">CJ030_MR2G024883</name>
</gene>
<dbReference type="InterPro" id="IPR011992">
    <property type="entry name" value="EF-hand-dom_pair"/>
</dbReference>
<keyword evidence="18" id="KW-0325">Glycoprotein</keyword>
<dbReference type="InterPro" id="IPR018247">
    <property type="entry name" value="EF_Hand_1_Ca_BS"/>
</dbReference>
<dbReference type="InterPro" id="IPR011009">
    <property type="entry name" value="Kinase-like_dom_sf"/>
</dbReference>
<accession>A0A6A1WC93</accession>
<feature type="domain" description="EF-hand" evidence="23">
    <location>
        <begin position="212"/>
        <end position="247"/>
    </location>
</feature>
<dbReference type="InterPro" id="IPR002048">
    <property type="entry name" value="EF_hand_dom"/>
</dbReference>
<evidence type="ECO:0000256" key="18">
    <source>
        <dbReference type="ARBA" id="ARBA00023180"/>
    </source>
</evidence>
<evidence type="ECO:0000256" key="21">
    <source>
        <dbReference type="SAM" id="MobiDB-lite"/>
    </source>
</evidence>
<evidence type="ECO:0000256" key="8">
    <source>
        <dbReference type="ARBA" id="ARBA00022723"/>
    </source>
</evidence>
<name>A0A6A1WC93_9ROSI</name>
<dbReference type="GO" id="GO:0005509">
    <property type="term" value="F:calcium ion binding"/>
    <property type="evidence" value="ECO:0007669"/>
    <property type="project" value="InterPro"/>
</dbReference>
<evidence type="ECO:0000256" key="2">
    <source>
        <dbReference type="ARBA" id="ARBA00012513"/>
    </source>
</evidence>
<keyword evidence="11" id="KW-0547">Nucleotide-binding</keyword>
<comment type="caution">
    <text evidence="24">The sequence shown here is derived from an EMBL/GenBank/DDBJ whole genome shotgun (WGS) entry which is preliminary data.</text>
</comment>
<feature type="domain" description="EF-hand" evidence="23">
    <location>
        <begin position="176"/>
        <end position="211"/>
    </location>
</feature>
<dbReference type="Pfam" id="PF00560">
    <property type="entry name" value="LRR_1"/>
    <property type="match status" value="3"/>
</dbReference>
<dbReference type="EMBL" id="RXIC02000020">
    <property type="protein sequence ID" value="KAB1222513.1"/>
    <property type="molecule type" value="Genomic_DNA"/>
</dbReference>
<dbReference type="SUPFAM" id="SSF52058">
    <property type="entry name" value="L domain-like"/>
    <property type="match status" value="1"/>
</dbReference>
<dbReference type="SMART" id="SM00369">
    <property type="entry name" value="LRR_TYP"/>
    <property type="match status" value="5"/>
</dbReference>
<keyword evidence="13" id="KW-0106">Calcium</keyword>
<keyword evidence="8" id="KW-0479">Metal-binding</keyword>
<sequence>MSLSPSTPDLCRHTHFYSSLILVEENYCLIIHYWLKRGSFASFLENEDAAKVLSWSKRLNIVKGVAHALSYMHHDCSPLIVHQEIKSSSILLDSQYEAYVFDFGTTHFLKLDSSNWTSLACTYGFVAPGHPWVQVDGVAPDKPLDSAVLSRLKQFSAMNKFKKMAIRVIAESLSEEEIGGLKEMFKMIDTDNSGCITLEELKNGLERAGCILKDSEISGLMQAADIDNSGTIDYGEFIAAMLHLNQVQREDHLFAAFSYFDKDGSGYITPDELQQACEQFGLEDVHLEDIMREVDQDNDGRIDYGEFVAMMQDTVLERRLSGNIPPKIGLLSSLEVLYLSVNQLNGSIPEEIGHLTSKTELVLSTNQLSGSIPDGIGNLKHIKNLDLGTNQLHGSVPSSFANLSDLEVLLLSNNQFSGPIPSAVLNLTSLVQLSLRTNHFFGPIPASLGDLGNLTHLLLYENQLSSCIPEEIGNLKRMKDLDQLDANQLQVYQYLKRGNLATILKNENAAKELDWSNRLNIIKAHVFDFSTPKLVNLDSSNWTSFAGTYGYMARLAYTMNPIEKCDVYSFGELALEIIKGKHPGDFLSSLSSRKAKNIIQLKDVSLQENQATATEPFRFVDKRLAFSDQILLLVTKDTKLLNGNHLIGPLPEELSYLPNLDRIQIDQSSISGPLPISFSYLNKTKHFHMNNNSISGQIPRELLRLPSLVHFQLDNNHFDGTTIPVSYSNMSKLLKLDLSSNQSNGSIPTDRLSENITTINLSINNLTRTIPANFSGLPATKELVVTTVLLRRLAAVDDANPLPTGERWSRKRTMLLRRLTGVDVDNPLPTKENGGQGRVTRTRQPRPALDDRISWLKTIFDGFSMFCLRSLPSREPRFLVVCWTSVFHFQRHKSRMNL</sequence>
<feature type="domain" description="EF-hand" evidence="23">
    <location>
        <begin position="286"/>
        <end position="317"/>
    </location>
</feature>
<comment type="catalytic activity">
    <reaction evidence="19">
        <text>L-threonyl-[protein] + ATP = O-phospho-L-threonyl-[protein] + ADP + H(+)</text>
        <dbReference type="Rhea" id="RHEA:46608"/>
        <dbReference type="Rhea" id="RHEA-COMP:11060"/>
        <dbReference type="Rhea" id="RHEA-COMP:11605"/>
        <dbReference type="ChEBI" id="CHEBI:15378"/>
        <dbReference type="ChEBI" id="CHEBI:30013"/>
        <dbReference type="ChEBI" id="CHEBI:30616"/>
        <dbReference type="ChEBI" id="CHEBI:61977"/>
        <dbReference type="ChEBI" id="CHEBI:456216"/>
        <dbReference type="EC" id="2.7.11.1"/>
    </reaction>
</comment>
<dbReference type="CDD" id="cd00051">
    <property type="entry name" value="EFh"/>
    <property type="match status" value="2"/>
</dbReference>
<keyword evidence="16" id="KW-0472">Membrane</keyword>
<dbReference type="OrthoDB" id="26525at2759"/>
<feature type="region of interest" description="Disordered" evidence="21">
    <location>
        <begin position="825"/>
        <end position="844"/>
    </location>
</feature>
<dbReference type="Gene3D" id="1.10.238.10">
    <property type="entry name" value="EF-hand"/>
    <property type="match status" value="1"/>
</dbReference>
<keyword evidence="17" id="KW-0675">Receptor</keyword>
<dbReference type="InterPro" id="IPR051716">
    <property type="entry name" value="Plant_RL_S/T_kinase"/>
</dbReference>
<evidence type="ECO:0000256" key="11">
    <source>
        <dbReference type="ARBA" id="ARBA00022741"/>
    </source>
</evidence>
<evidence type="ECO:0000256" key="4">
    <source>
        <dbReference type="ARBA" id="ARBA00022553"/>
    </source>
</evidence>
<dbReference type="GO" id="GO:0004674">
    <property type="term" value="F:protein serine/threonine kinase activity"/>
    <property type="evidence" value="ECO:0007669"/>
    <property type="project" value="UniProtKB-KW"/>
</dbReference>
<evidence type="ECO:0000256" key="5">
    <source>
        <dbReference type="ARBA" id="ARBA00022614"/>
    </source>
</evidence>
<keyword evidence="14" id="KW-0067">ATP-binding</keyword>
<feature type="domain" description="EF-hand" evidence="23">
    <location>
        <begin position="248"/>
        <end position="283"/>
    </location>
</feature>
<evidence type="ECO:0000256" key="9">
    <source>
        <dbReference type="ARBA" id="ARBA00022729"/>
    </source>
</evidence>
<dbReference type="Pfam" id="PF13499">
    <property type="entry name" value="EF-hand_7"/>
    <property type="match status" value="2"/>
</dbReference>
<dbReference type="InterPro" id="IPR032675">
    <property type="entry name" value="LRR_dom_sf"/>
</dbReference>
<evidence type="ECO:0000256" key="10">
    <source>
        <dbReference type="ARBA" id="ARBA00022737"/>
    </source>
</evidence>